<evidence type="ECO:0000256" key="1">
    <source>
        <dbReference type="SAM" id="Phobius"/>
    </source>
</evidence>
<sequence>MEPTTFGQVAELVAGLGALGVLTATLNLFALRVVRIDEVPGCVQARIRWWSAHNPAFLVVSAGVTVAGLIMMAL</sequence>
<accession>A0A3D9ZTJ8</accession>
<comment type="caution">
    <text evidence="2">The sequence shown here is derived from an EMBL/GenBank/DDBJ whole genome shotgun (WGS) entry which is preliminary data.</text>
</comment>
<evidence type="ECO:0000313" key="3">
    <source>
        <dbReference type="Proteomes" id="UP000256913"/>
    </source>
</evidence>
<proteinExistence type="predicted"/>
<keyword evidence="3" id="KW-1185">Reference proteome</keyword>
<dbReference type="RefSeq" id="WP_116072056.1">
    <property type="nucleotide sequence ID" value="NZ_BONB01000011.1"/>
</dbReference>
<reference evidence="2 3" key="1">
    <citation type="submission" date="2018-08" db="EMBL/GenBank/DDBJ databases">
        <title>Sequencing the genomes of 1000 actinobacteria strains.</title>
        <authorList>
            <person name="Klenk H.-P."/>
        </authorList>
    </citation>
    <scope>NUCLEOTIDE SEQUENCE [LARGE SCALE GENOMIC DNA]</scope>
    <source>
        <strain evidence="2 3">DSM 44099</strain>
    </source>
</reference>
<keyword evidence="1" id="KW-0812">Transmembrane</keyword>
<feature type="transmembrane region" description="Helical" evidence="1">
    <location>
        <begin position="12"/>
        <end position="34"/>
    </location>
</feature>
<dbReference type="OrthoDB" id="3394248at2"/>
<name>A0A3D9ZTJ8_9ACTN</name>
<feature type="transmembrane region" description="Helical" evidence="1">
    <location>
        <begin position="55"/>
        <end position="73"/>
    </location>
</feature>
<keyword evidence="1" id="KW-1133">Transmembrane helix</keyword>
<gene>
    <name evidence="2" type="ORF">DFJ67_6542</name>
</gene>
<dbReference type="EMBL" id="QUMQ01000001">
    <property type="protein sequence ID" value="REG00488.1"/>
    <property type="molecule type" value="Genomic_DNA"/>
</dbReference>
<organism evidence="2 3">
    <name type="scientific">Asanoa ferruginea</name>
    <dbReference type="NCBI Taxonomy" id="53367"/>
    <lineage>
        <taxon>Bacteria</taxon>
        <taxon>Bacillati</taxon>
        <taxon>Actinomycetota</taxon>
        <taxon>Actinomycetes</taxon>
        <taxon>Micromonosporales</taxon>
        <taxon>Micromonosporaceae</taxon>
        <taxon>Asanoa</taxon>
    </lineage>
</organism>
<protein>
    <submittedName>
        <fullName evidence="2">Uncharacterized protein</fullName>
    </submittedName>
</protein>
<dbReference type="AlphaFoldDB" id="A0A3D9ZTJ8"/>
<keyword evidence="1" id="KW-0472">Membrane</keyword>
<dbReference type="Proteomes" id="UP000256913">
    <property type="component" value="Unassembled WGS sequence"/>
</dbReference>
<evidence type="ECO:0000313" key="2">
    <source>
        <dbReference type="EMBL" id="REG00488.1"/>
    </source>
</evidence>